<dbReference type="SUPFAM" id="SSF52980">
    <property type="entry name" value="Restriction endonuclease-like"/>
    <property type="match status" value="1"/>
</dbReference>
<dbReference type="RefSeq" id="WP_133218594.1">
    <property type="nucleotide sequence ID" value="NZ_NRSG01000018.1"/>
</dbReference>
<dbReference type="Gene3D" id="3.90.1570.10">
    <property type="entry name" value="tt1808, chain A"/>
    <property type="match status" value="1"/>
</dbReference>
<dbReference type="PANTHER" id="PTHR35400:SF1">
    <property type="entry name" value="SLR1083 PROTEIN"/>
    <property type="match status" value="1"/>
</dbReference>
<dbReference type="EMBL" id="NRSG01000018">
    <property type="protein sequence ID" value="MBK1657454.1"/>
    <property type="molecule type" value="Genomic_DNA"/>
</dbReference>
<dbReference type="Proteomes" id="UP000697995">
    <property type="component" value="Unassembled WGS sequence"/>
</dbReference>
<accession>A0ABS1CUF5</accession>
<dbReference type="InterPro" id="IPR012296">
    <property type="entry name" value="Nuclease_put_TT1808"/>
</dbReference>
<feature type="domain" description="Putative restriction endonuclease" evidence="1">
    <location>
        <begin position="34"/>
        <end position="192"/>
    </location>
</feature>
<dbReference type="PANTHER" id="PTHR35400">
    <property type="entry name" value="SLR1083 PROTEIN"/>
    <property type="match status" value="1"/>
</dbReference>
<protein>
    <recommendedName>
        <fullName evidence="1">Putative restriction endonuclease domain-containing protein</fullName>
    </recommendedName>
</protein>
<reference evidence="2 3" key="1">
    <citation type="journal article" date="2020" name="Microorganisms">
        <title>Osmotic Adaptation and Compatible Solute Biosynthesis of Phototrophic Bacteria as Revealed from Genome Analyses.</title>
        <authorList>
            <person name="Imhoff J.F."/>
            <person name="Rahn T."/>
            <person name="Kunzel S."/>
            <person name="Keller A."/>
            <person name="Neulinger S.C."/>
        </authorList>
    </citation>
    <scope>NUCLEOTIDE SEQUENCE [LARGE SCALE GENOMIC DNA]</scope>
    <source>
        <strain evidence="2 3">DSM 15382</strain>
    </source>
</reference>
<evidence type="ECO:0000313" key="3">
    <source>
        <dbReference type="Proteomes" id="UP000697995"/>
    </source>
</evidence>
<dbReference type="CDD" id="cd06260">
    <property type="entry name" value="DUF820-like"/>
    <property type="match status" value="1"/>
</dbReference>
<proteinExistence type="predicted"/>
<organism evidence="2 3">
    <name type="scientific">Paracraurococcus ruber</name>
    <dbReference type="NCBI Taxonomy" id="77675"/>
    <lineage>
        <taxon>Bacteria</taxon>
        <taxon>Pseudomonadati</taxon>
        <taxon>Pseudomonadota</taxon>
        <taxon>Alphaproteobacteria</taxon>
        <taxon>Acetobacterales</taxon>
        <taxon>Roseomonadaceae</taxon>
        <taxon>Paracraurococcus</taxon>
    </lineage>
</organism>
<gene>
    <name evidence="2" type="ORF">CKO45_04320</name>
</gene>
<sequence length="196" mass="21420">MDGDRPSLLERAPGVRRHRLDMRDDYRMAEIGILTREDRVELIDGEIVETAPIGSGHGGAVNALNDRLNRLVGERAPVSVQGALRLSDTSEPQPDILLLHPRADFDRTAHPTAADVLLLVEVPRSSLAYGRRVKLPLYARHAVPEVWIVNIAEGVIEVYRTPQDETYTDTATAALGATREPLLLPGLSIAVAEVLG</sequence>
<evidence type="ECO:0000313" key="2">
    <source>
        <dbReference type="EMBL" id="MBK1657454.1"/>
    </source>
</evidence>
<name>A0ABS1CUF5_9PROT</name>
<keyword evidence="3" id="KW-1185">Reference proteome</keyword>
<comment type="caution">
    <text evidence="2">The sequence shown here is derived from an EMBL/GenBank/DDBJ whole genome shotgun (WGS) entry which is preliminary data.</text>
</comment>
<dbReference type="InterPro" id="IPR011335">
    <property type="entry name" value="Restrct_endonuc-II-like"/>
</dbReference>
<dbReference type="InterPro" id="IPR008538">
    <property type="entry name" value="Uma2"/>
</dbReference>
<evidence type="ECO:0000259" key="1">
    <source>
        <dbReference type="Pfam" id="PF05685"/>
    </source>
</evidence>
<dbReference type="Pfam" id="PF05685">
    <property type="entry name" value="Uma2"/>
    <property type="match status" value="1"/>
</dbReference>